<name>A0A9W5TD15_BABOV</name>
<evidence type="ECO:0000256" key="1">
    <source>
        <dbReference type="SAM" id="MobiDB-lite"/>
    </source>
</evidence>
<comment type="caution">
    <text evidence="2">The sequence shown here is derived from an EMBL/GenBank/DDBJ whole genome shotgun (WGS) entry which is preliminary data.</text>
</comment>
<sequence>MQSGKYIILHWAFLSAKQDRVSFNRYTKYNGGINRQEFIRHSSAIINNSQDIAAKGTKDGQGFDFIVGGDLDTPPGLLHNTETPEIREFTKDMWERQVPLEEAVERLNMLDEVQPASVMDNLMYGNNGQAEGAHGGSHDNKADSTANRTQDNKHNGVDVSEQGVSSLKVVQSETQGNRVPGYVAPTEYIDEEQYHAETSKMDSDYNSMDASLKKHDEYSDEEDDDGLNEVNYSALTKDEKRLVFTLMHSKLEEPETHEEIVRELISGDIGGLTEEECRGYFDKFQRVGDILIGLNKTVHISPLQTEWIPEFQMRMGKFVASRGYRIASIRWTKHDVIVELKDVITEEETESLHRDLVTYMQTEAGAEVCPGVKNLGLLLYTATPEEDET</sequence>
<protein>
    <submittedName>
        <fullName evidence="2">Uncharacterized protein</fullName>
    </submittedName>
</protein>
<evidence type="ECO:0000313" key="3">
    <source>
        <dbReference type="Proteomes" id="UP001057455"/>
    </source>
</evidence>
<evidence type="ECO:0000313" key="2">
    <source>
        <dbReference type="EMBL" id="GFE55131.1"/>
    </source>
</evidence>
<reference evidence="2" key="1">
    <citation type="submission" date="2019-12" db="EMBL/GenBank/DDBJ databases">
        <title>Genome sequence of Babesia ovis.</title>
        <authorList>
            <person name="Yamagishi J."/>
            <person name="Sevinc F."/>
            <person name="Xuan X."/>
        </authorList>
    </citation>
    <scope>NUCLEOTIDE SEQUENCE</scope>
    <source>
        <strain evidence="2">Selcuk</strain>
    </source>
</reference>
<proteinExistence type="predicted"/>
<keyword evidence="3" id="KW-1185">Reference proteome</keyword>
<organism evidence="2 3">
    <name type="scientific">Babesia ovis</name>
    <dbReference type="NCBI Taxonomy" id="5869"/>
    <lineage>
        <taxon>Eukaryota</taxon>
        <taxon>Sar</taxon>
        <taxon>Alveolata</taxon>
        <taxon>Apicomplexa</taxon>
        <taxon>Aconoidasida</taxon>
        <taxon>Piroplasmida</taxon>
        <taxon>Babesiidae</taxon>
        <taxon>Babesia</taxon>
    </lineage>
</organism>
<gene>
    <name evidence="2" type="ORF">BaOVIS_025350</name>
</gene>
<dbReference type="AlphaFoldDB" id="A0A9W5TD15"/>
<dbReference type="Proteomes" id="UP001057455">
    <property type="component" value="Unassembled WGS sequence"/>
</dbReference>
<accession>A0A9W5TD15</accession>
<dbReference type="EMBL" id="BLIY01000017">
    <property type="protein sequence ID" value="GFE55131.1"/>
    <property type="molecule type" value="Genomic_DNA"/>
</dbReference>
<dbReference type="OrthoDB" id="361525at2759"/>
<feature type="region of interest" description="Disordered" evidence="1">
    <location>
        <begin position="122"/>
        <end position="158"/>
    </location>
</feature>